<dbReference type="InterPro" id="IPR050250">
    <property type="entry name" value="Macrolide_Exporter_MacB"/>
</dbReference>
<dbReference type="EMBL" id="AP019782">
    <property type="protein sequence ID" value="BBL70802.1"/>
    <property type="molecule type" value="Genomic_DNA"/>
</dbReference>
<dbReference type="GO" id="GO:0005886">
    <property type="term" value="C:plasma membrane"/>
    <property type="evidence" value="ECO:0007669"/>
    <property type="project" value="UniProtKB-SubCell"/>
</dbReference>
<reference evidence="10" key="1">
    <citation type="submission" date="2019-06" db="EMBL/GenBank/DDBJ databases">
        <title>Complete genome sequence of Methylogaea oryzae strain JCM16910.</title>
        <authorList>
            <person name="Asakawa S."/>
        </authorList>
    </citation>
    <scope>NUCLEOTIDE SEQUENCE</scope>
    <source>
        <strain evidence="10">E10</strain>
    </source>
</reference>
<keyword evidence="5 7" id="KW-0472">Membrane</keyword>
<dbReference type="InterPro" id="IPR025857">
    <property type="entry name" value="MacB_PCD"/>
</dbReference>
<feature type="domain" description="MacB-like periplasmic core" evidence="9">
    <location>
        <begin position="21"/>
        <end position="247"/>
    </location>
</feature>
<dbReference type="InterPro" id="IPR003838">
    <property type="entry name" value="ABC3_permease_C"/>
</dbReference>
<dbReference type="Pfam" id="PF02687">
    <property type="entry name" value="FtsX"/>
    <property type="match status" value="1"/>
</dbReference>
<dbReference type="GO" id="GO:0022857">
    <property type="term" value="F:transmembrane transporter activity"/>
    <property type="evidence" value="ECO:0007669"/>
    <property type="project" value="TreeGrafter"/>
</dbReference>
<keyword evidence="4 7" id="KW-1133">Transmembrane helix</keyword>
<name>A0A8D4VPE8_9GAMM</name>
<accession>A0A8D4VPE8</accession>
<dbReference type="PANTHER" id="PTHR30572:SF4">
    <property type="entry name" value="ABC TRANSPORTER PERMEASE YTRF"/>
    <property type="match status" value="1"/>
</dbReference>
<dbReference type="Pfam" id="PF12704">
    <property type="entry name" value="MacB_PCD"/>
    <property type="match status" value="1"/>
</dbReference>
<keyword evidence="11" id="KW-1185">Reference proteome</keyword>
<evidence type="ECO:0000256" key="1">
    <source>
        <dbReference type="ARBA" id="ARBA00004651"/>
    </source>
</evidence>
<evidence type="ECO:0000256" key="5">
    <source>
        <dbReference type="ARBA" id="ARBA00023136"/>
    </source>
</evidence>
<gene>
    <name evidence="10" type="ORF">MoryE10_14080</name>
</gene>
<feature type="transmembrane region" description="Helical" evidence="7">
    <location>
        <begin position="21"/>
        <end position="42"/>
    </location>
</feature>
<evidence type="ECO:0000313" key="11">
    <source>
        <dbReference type="Proteomes" id="UP000824988"/>
    </source>
</evidence>
<dbReference type="AlphaFoldDB" id="A0A8D4VPE8"/>
<dbReference type="KEGG" id="moz:MoryE10_14080"/>
<evidence type="ECO:0000259" key="8">
    <source>
        <dbReference type="Pfam" id="PF02687"/>
    </source>
</evidence>
<feature type="transmembrane region" description="Helical" evidence="7">
    <location>
        <begin position="330"/>
        <end position="359"/>
    </location>
</feature>
<evidence type="ECO:0000256" key="4">
    <source>
        <dbReference type="ARBA" id="ARBA00022989"/>
    </source>
</evidence>
<protein>
    <submittedName>
        <fullName evidence="10">Multidrug ABC transporter substrate-binding protein</fullName>
    </submittedName>
</protein>
<keyword evidence="3 7" id="KW-0812">Transmembrane</keyword>
<evidence type="ECO:0000256" key="6">
    <source>
        <dbReference type="ARBA" id="ARBA00038076"/>
    </source>
</evidence>
<feature type="domain" description="ABC3 transporter permease C-terminal" evidence="8">
    <location>
        <begin position="288"/>
        <end position="398"/>
    </location>
</feature>
<evidence type="ECO:0000313" key="10">
    <source>
        <dbReference type="EMBL" id="BBL70802.1"/>
    </source>
</evidence>
<evidence type="ECO:0000256" key="2">
    <source>
        <dbReference type="ARBA" id="ARBA00022475"/>
    </source>
</evidence>
<dbReference type="Proteomes" id="UP000824988">
    <property type="component" value="Chromosome"/>
</dbReference>
<proteinExistence type="inferred from homology"/>
<evidence type="ECO:0000256" key="7">
    <source>
        <dbReference type="SAM" id="Phobius"/>
    </source>
</evidence>
<keyword evidence="2" id="KW-1003">Cell membrane</keyword>
<sequence length="408" mass="42913">MNLSSVLSEALQAMGANRLRTGLTMLGMIIGVGAVVLMLAVGQGAQAMVSESIASMGSNLFIVLSGSSTSSGGVRMGSGTTPTLTLNDAQAIAELPDAAGVAPNLSNTTQLVYGSNNWTSVVAGTTPSYMAVRDWPLEQGEAFSDADVRSSTRVALLGQSVAKNLFGAENPVGKTLRIKNSPFQVLGVLSAKGQSLDGRDQDDTVLVPVTTAQRQLFGNQFPGMVRHIMVKAASPEAMPRLEKAMTELLRIRHRIRQGQEGDFTIRNLTAQAQAAASTTKAMSLMLGAIASVSLLVGGIGIMNIMLVSVTERTREIGIRMAIGARRNDILLQFLLEALLISLAGSLIGAGLGVAGAWLVSRTADTTVVVTLWSILLAFGVAATVGVFFGYYPARKAAYLRPIEALRYQ</sequence>
<evidence type="ECO:0000259" key="9">
    <source>
        <dbReference type="Pfam" id="PF12704"/>
    </source>
</evidence>
<organism evidence="10 11">
    <name type="scientific">Methylogaea oryzae</name>
    <dbReference type="NCBI Taxonomy" id="1295382"/>
    <lineage>
        <taxon>Bacteria</taxon>
        <taxon>Pseudomonadati</taxon>
        <taxon>Pseudomonadota</taxon>
        <taxon>Gammaproteobacteria</taxon>
        <taxon>Methylococcales</taxon>
        <taxon>Methylococcaceae</taxon>
        <taxon>Methylogaea</taxon>
    </lineage>
</organism>
<dbReference type="RefSeq" id="WP_054773785.1">
    <property type="nucleotide sequence ID" value="NZ_AP019782.1"/>
</dbReference>
<evidence type="ECO:0000256" key="3">
    <source>
        <dbReference type="ARBA" id="ARBA00022692"/>
    </source>
</evidence>
<dbReference type="PANTHER" id="PTHR30572">
    <property type="entry name" value="MEMBRANE COMPONENT OF TRANSPORTER-RELATED"/>
    <property type="match status" value="1"/>
</dbReference>
<comment type="similarity">
    <text evidence="6">Belongs to the ABC-4 integral membrane protein family.</text>
</comment>
<feature type="transmembrane region" description="Helical" evidence="7">
    <location>
        <begin position="284"/>
        <end position="309"/>
    </location>
</feature>
<comment type="subcellular location">
    <subcellularLocation>
        <location evidence="1">Cell membrane</location>
        <topology evidence="1">Multi-pass membrane protein</topology>
    </subcellularLocation>
</comment>
<feature type="transmembrane region" description="Helical" evidence="7">
    <location>
        <begin position="371"/>
        <end position="391"/>
    </location>
</feature>